<dbReference type="VEuPathDB" id="FungiDB:MGG_17393"/>
<proteinExistence type="predicted"/>
<reference key="2">
    <citation type="submission" date="2011-05" db="EMBL/GenBank/DDBJ databases">
        <title>The Genome Sequence of Magnaporthe oryzae 70-15.</title>
        <authorList>
            <consortium name="The Broad Institute Genome Sequencing Platform"/>
            <person name="Ma L.-J."/>
            <person name="Dead R."/>
            <person name="Young S.K."/>
            <person name="Zeng Q."/>
            <person name="Gargeya S."/>
            <person name="Fitzgerald M."/>
            <person name="Haas B."/>
            <person name="Abouelleil A."/>
            <person name="Alvarado L."/>
            <person name="Arachchi H.M."/>
            <person name="Berlin A."/>
            <person name="Brown A."/>
            <person name="Chapman S.B."/>
            <person name="Chen Z."/>
            <person name="Dunbar C."/>
            <person name="Freedman E."/>
            <person name="Gearin G."/>
            <person name="Gellesch M."/>
            <person name="Goldberg J."/>
            <person name="Griggs A."/>
            <person name="Gujja S."/>
            <person name="Heiman D."/>
            <person name="Howarth C."/>
            <person name="Larson L."/>
            <person name="Lui A."/>
            <person name="MacDonald P.J.P."/>
            <person name="Mehta T."/>
            <person name="Montmayeur A."/>
            <person name="Murphy C."/>
            <person name="Neiman D."/>
            <person name="Pearson M."/>
            <person name="Priest M."/>
            <person name="Roberts A."/>
            <person name="Saif S."/>
            <person name="Shea T."/>
            <person name="Shenoy N."/>
            <person name="Sisk P."/>
            <person name="Stolte C."/>
            <person name="Sykes S."/>
            <person name="Yandava C."/>
            <person name="Wortman J."/>
            <person name="Nusbaum C."/>
            <person name="Birren B."/>
        </authorList>
    </citation>
    <scope>NUCLEOTIDE SEQUENCE</scope>
    <source>
        <strain>70-15</strain>
    </source>
</reference>
<dbReference type="RefSeq" id="XP_003718316.1">
    <property type="nucleotide sequence ID" value="XM_003718268.1"/>
</dbReference>
<keyword evidence="1" id="KW-0732">Signal</keyword>
<evidence type="ECO:0000313" key="3">
    <source>
        <dbReference type="Proteomes" id="UP000009058"/>
    </source>
</evidence>
<dbReference type="KEGG" id="mgr:MGG_17393"/>
<feature type="chain" id="PRO_5003466455" description="Secreted protein" evidence="1">
    <location>
        <begin position="28"/>
        <end position="71"/>
    </location>
</feature>
<dbReference type="OrthoDB" id="10427774at2759"/>
<gene>
    <name evidence="2" type="ORF">MGG_17393</name>
</gene>
<dbReference type="EMBL" id="CM001235">
    <property type="protein sequence ID" value="EHA48732.1"/>
    <property type="molecule type" value="Genomic_DNA"/>
</dbReference>
<sequence length="71" mass="7531">MQGPHGLRIFSLSSLALCTMWSAQCRAFCISSANEGSTGSGESGVRGSPASPIFGQVCYYYFAPILNYVSV</sequence>
<name>G4NF06_PYRO7</name>
<feature type="signal peptide" evidence="1">
    <location>
        <begin position="1"/>
        <end position="27"/>
    </location>
</feature>
<dbReference type="GeneID" id="12984064"/>
<dbReference type="Proteomes" id="UP000009058">
    <property type="component" value="Chromosome 5"/>
</dbReference>
<dbReference type="InParanoid" id="G4NF06"/>
<evidence type="ECO:0000256" key="1">
    <source>
        <dbReference type="SAM" id="SignalP"/>
    </source>
</evidence>
<reference evidence="2 3" key="1">
    <citation type="journal article" date="2005" name="Nature">
        <title>The genome sequence of the rice blast fungus Magnaporthe grisea.</title>
        <authorList>
            <person name="Dean R.A."/>
            <person name="Talbot N.J."/>
            <person name="Ebbole D.J."/>
            <person name="Farman M.L."/>
            <person name="Mitchell T.K."/>
            <person name="Orbach M.J."/>
            <person name="Thon M."/>
            <person name="Kulkarni R."/>
            <person name="Xu J.R."/>
            <person name="Pan H."/>
            <person name="Read N.D."/>
            <person name="Lee Y.H."/>
            <person name="Carbone I."/>
            <person name="Brown D."/>
            <person name="Oh Y.Y."/>
            <person name="Donofrio N."/>
            <person name="Jeong J.S."/>
            <person name="Soanes D.M."/>
            <person name="Djonovic S."/>
            <person name="Kolomiets E."/>
            <person name="Rehmeyer C."/>
            <person name="Li W."/>
            <person name="Harding M."/>
            <person name="Kim S."/>
            <person name="Lebrun M.H."/>
            <person name="Bohnert H."/>
            <person name="Coughlan S."/>
            <person name="Butler J."/>
            <person name="Calvo S."/>
            <person name="Ma L.J."/>
            <person name="Nicol R."/>
            <person name="Purcell S."/>
            <person name="Nusbaum C."/>
            <person name="Galagan J.E."/>
            <person name="Birren B.W."/>
        </authorList>
    </citation>
    <scope>NUCLEOTIDE SEQUENCE [LARGE SCALE GENOMIC DNA]</scope>
    <source>
        <strain evidence="3">70-15 / ATCC MYA-4617 / FGSC 8958</strain>
    </source>
</reference>
<accession>G4NF06</accession>
<dbReference type="HOGENOM" id="CLU_2740534_0_0_1"/>
<organism evidence="2 3">
    <name type="scientific">Pyricularia oryzae (strain 70-15 / ATCC MYA-4617 / FGSC 8958)</name>
    <name type="common">Rice blast fungus</name>
    <name type="synonym">Magnaporthe oryzae</name>
    <dbReference type="NCBI Taxonomy" id="242507"/>
    <lineage>
        <taxon>Eukaryota</taxon>
        <taxon>Fungi</taxon>
        <taxon>Dikarya</taxon>
        <taxon>Ascomycota</taxon>
        <taxon>Pezizomycotina</taxon>
        <taxon>Sordariomycetes</taxon>
        <taxon>Sordariomycetidae</taxon>
        <taxon>Magnaporthales</taxon>
        <taxon>Pyriculariaceae</taxon>
        <taxon>Pyricularia</taxon>
    </lineage>
</organism>
<keyword evidence="3" id="KW-1185">Reference proteome</keyword>
<evidence type="ECO:0008006" key="4">
    <source>
        <dbReference type="Google" id="ProtNLM"/>
    </source>
</evidence>
<dbReference type="AlphaFoldDB" id="G4NF06"/>
<protein>
    <recommendedName>
        <fullName evidence="4">Secreted protein</fullName>
    </recommendedName>
</protein>
<evidence type="ECO:0000313" key="2">
    <source>
        <dbReference type="EMBL" id="EHA48732.1"/>
    </source>
</evidence>